<dbReference type="SMART" id="SM00382">
    <property type="entry name" value="AAA"/>
    <property type="match status" value="2"/>
</dbReference>
<feature type="transmembrane region" description="Helical" evidence="2">
    <location>
        <begin position="491"/>
        <end position="508"/>
    </location>
</feature>
<accession>A0AAU2A2Z1</accession>
<dbReference type="SUPFAM" id="SSF52540">
    <property type="entry name" value="P-loop containing nucleoside triphosphate hydrolases"/>
    <property type="match status" value="2"/>
</dbReference>
<protein>
    <submittedName>
        <fullName evidence="4">NACHT domain-containing protein</fullName>
    </submittedName>
</protein>
<feature type="region of interest" description="Disordered" evidence="1">
    <location>
        <begin position="908"/>
        <end position="927"/>
    </location>
</feature>
<feature type="transmembrane region" description="Helical" evidence="2">
    <location>
        <begin position="766"/>
        <end position="785"/>
    </location>
</feature>
<feature type="transmembrane region" description="Helical" evidence="2">
    <location>
        <begin position="407"/>
        <end position="424"/>
    </location>
</feature>
<sequence length="1452" mass="157079">MTAGAAVTASAAAAWSMGAGTSSVVLSLIAGLAGLALLTRSIRLHRDARPLNPGLLHSSAELLRDRVMAVESEQLRRLGETLSPPLALASSGVGRASDQTLVELAGRLDELRRKRLVLLGDPGSGKTTTARRLVIDLLWRSGSQPPGMGPVPVMVALSSWNPASERLEDWFTACLADRYGLRQTAVRGLVQHRRVLPVIDGLDELPASQGGTAIPFLLHWLNGFDGYVLTCRTSAFLELDGDGPLRSPLHLTALLGPLPTATVTDHLRQADEERWRPVAQAVEEEPHGPLAEALSSPWLLSLAVNGYAGNSHRNPAELTDHTRLPDVASIRQRILSTADPTASIEGWGATGRQRLELLTDAMGRENDGLLLWWRMANRYGSARVRRILCAVLLGLPALLVMTEDRSLGVRFLLLFAALGVRVGAPRTEDDQLLPRRFGQRRIRTTSRSAHANVTGWTRTLMFGLYLNVLSLFIIPSFFLRPNNSPTSVPGPNIDTLTGCTLAALVVAVTNRAAEPRHVPRAGQLRTDLWAALARAAAGALLVLLPLSQPGLNAFGIGVELPWPTWVAAVSGLFGTLMIDSAWGRYRLTHLALAVKGRLPFRLARFLAEAQKQGLLVPADGYGNGCYAFRHDLVRQALVVRGTSRLSHVRAARRIQSEIRDEVLTRPESVSYLAYMSDGAPDAYAHESERIAELTDGVLAGELRVVADSGLDPYLRYHSARERLVRAVPVPGWAKRGLARFYSALAVVTGVVAYEAALLLIDRDLTFLLLWTMTGGAFSFSVLHIARASAIAQARPVGVRDETLLKVPLVWVTAFFFLDPLVLPNHMKTVAVISAALATVSLWAWLYARPYVVRAQAALGDDPNAWPDVPAAHLRLRNAALQARQDWVTALARDGVMPLIRDRLRVSENAGTSPTTPALPAIDSSRLTGSRSSDQFVGTVAADEVAFHLGALKTGSIGVSGQRGAGKSSLMQRFCTPGPTSKADDLLVLVPAPTSYDPREFLIHLFAEVCRKVTGDGPADDGRPGPDLGRRKSLALHTGAALTTLAGVALLVLTLLRSELTSAARTITEHTHNLLVAGGVLLLVAGVVWELLLPVRAGRRIGVRSGRTQAVALAADHLRTLHYQLTVMRTRNTQLALPAGLQVADGSQVQHTRQILTHPELVARFRTLLNQVAAERRDLGGRVVIGIDELDKLGSAQEAERFLNDLKAVFGVPDCHFLVTVSEDALTAFGRHTLDVRTTFDSAFDRVVAVGPLGLDQARRLLELRGVWLPEPYLWLCQVLSGGLPRELLRSVMSLATHRTLHNTTDMRRLMSTLIEDDARAVLSAQTRYATTLTGERGPSAAHWIARASQAPASVGEWEAALLDAPGIDPDEYETAHAVTQVRAFLSLGATLLRTFTEGSDSDIAQRLNRVRAVGPDPVDRLTTARAKLAAEPEASLAAVARYRTEVLNLPSA</sequence>
<organism evidence="4">
    <name type="scientific">Streptomyces sp. NBC_00093</name>
    <dbReference type="NCBI Taxonomy" id="2975649"/>
    <lineage>
        <taxon>Bacteria</taxon>
        <taxon>Bacillati</taxon>
        <taxon>Actinomycetota</taxon>
        <taxon>Actinomycetes</taxon>
        <taxon>Kitasatosporales</taxon>
        <taxon>Streptomycetaceae</taxon>
        <taxon>Streptomyces</taxon>
    </lineage>
</organism>
<evidence type="ECO:0000259" key="3">
    <source>
        <dbReference type="SMART" id="SM00382"/>
    </source>
</evidence>
<evidence type="ECO:0000256" key="2">
    <source>
        <dbReference type="SAM" id="Phobius"/>
    </source>
</evidence>
<feature type="transmembrane region" description="Helical" evidence="2">
    <location>
        <begin position="1033"/>
        <end position="1055"/>
    </location>
</feature>
<name>A0AAU2A2Z1_9ACTN</name>
<proteinExistence type="predicted"/>
<dbReference type="InterPro" id="IPR003593">
    <property type="entry name" value="AAA+_ATPase"/>
</dbReference>
<dbReference type="EMBL" id="CP108222">
    <property type="protein sequence ID" value="WTT18247.1"/>
    <property type="molecule type" value="Genomic_DNA"/>
</dbReference>
<dbReference type="Pfam" id="PF05729">
    <property type="entry name" value="NACHT"/>
    <property type="match status" value="1"/>
</dbReference>
<keyword evidence="2" id="KW-0472">Membrane</keyword>
<feature type="transmembrane region" description="Helical" evidence="2">
    <location>
        <begin position="24"/>
        <end position="42"/>
    </location>
</feature>
<feature type="transmembrane region" description="Helical" evidence="2">
    <location>
        <begin position="384"/>
        <end position="401"/>
    </location>
</feature>
<evidence type="ECO:0000313" key="4">
    <source>
        <dbReference type="EMBL" id="WTT18247.1"/>
    </source>
</evidence>
<feature type="domain" description="AAA+ ATPase" evidence="3">
    <location>
        <begin position="112"/>
        <end position="413"/>
    </location>
</feature>
<feature type="transmembrane region" description="Helical" evidence="2">
    <location>
        <begin position="806"/>
        <end position="822"/>
    </location>
</feature>
<dbReference type="InterPro" id="IPR007111">
    <property type="entry name" value="NACHT_NTPase"/>
</dbReference>
<feature type="domain" description="AAA+ ATPase" evidence="3">
    <location>
        <begin position="952"/>
        <end position="1253"/>
    </location>
</feature>
<reference evidence="4" key="1">
    <citation type="submission" date="2022-10" db="EMBL/GenBank/DDBJ databases">
        <title>The complete genomes of actinobacterial strains from the NBC collection.</title>
        <authorList>
            <person name="Joergensen T.S."/>
            <person name="Alvarez Arevalo M."/>
            <person name="Sterndorff E.B."/>
            <person name="Faurdal D."/>
            <person name="Vuksanovic O."/>
            <person name="Mourched A.-S."/>
            <person name="Charusanti P."/>
            <person name="Shaw S."/>
            <person name="Blin K."/>
            <person name="Weber T."/>
        </authorList>
    </citation>
    <scope>NUCLEOTIDE SEQUENCE</scope>
    <source>
        <strain evidence="4">NBC_00093</strain>
    </source>
</reference>
<evidence type="ECO:0000256" key="1">
    <source>
        <dbReference type="SAM" id="MobiDB-lite"/>
    </source>
</evidence>
<feature type="transmembrane region" description="Helical" evidence="2">
    <location>
        <begin position="528"/>
        <end position="548"/>
    </location>
</feature>
<feature type="transmembrane region" description="Helical" evidence="2">
    <location>
        <begin position="1075"/>
        <end position="1094"/>
    </location>
</feature>
<feature type="transmembrane region" description="Helical" evidence="2">
    <location>
        <begin position="828"/>
        <end position="847"/>
    </location>
</feature>
<feature type="transmembrane region" description="Helical" evidence="2">
    <location>
        <begin position="740"/>
        <end position="760"/>
    </location>
</feature>
<gene>
    <name evidence="4" type="ORF">OHA22_23240</name>
</gene>
<keyword evidence="2" id="KW-1133">Transmembrane helix</keyword>
<keyword evidence="2" id="KW-0812">Transmembrane</keyword>
<dbReference type="InterPro" id="IPR027417">
    <property type="entry name" value="P-loop_NTPase"/>
</dbReference>
<dbReference type="Gene3D" id="3.40.50.300">
    <property type="entry name" value="P-loop containing nucleotide triphosphate hydrolases"/>
    <property type="match status" value="1"/>
</dbReference>
<feature type="transmembrane region" description="Helical" evidence="2">
    <location>
        <begin position="560"/>
        <end position="578"/>
    </location>
</feature>
<feature type="transmembrane region" description="Helical" evidence="2">
    <location>
        <begin position="460"/>
        <end position="479"/>
    </location>
</feature>